<dbReference type="EMBL" id="KV441484">
    <property type="protein sequence ID" value="OAG18062.1"/>
    <property type="molecule type" value="Genomic_DNA"/>
</dbReference>
<accession>A0A177DG55</accession>
<dbReference type="PANTHER" id="PTHR38886:SF1">
    <property type="entry name" value="NACHT-NTPASE AND P-LOOP NTPASES N-TERMINAL DOMAIN-CONTAINING PROTEIN"/>
    <property type="match status" value="1"/>
</dbReference>
<reference evidence="2" key="3">
    <citation type="journal article" date="2019" name="J. ISSAAS">
        <title>Genomics, evolutionary history and diagnostics of the Alternaria alternata species group including apple and Asian pear pathotypes.</title>
        <authorList>
            <person name="Armitage A.D."/>
            <person name="Cockerton H.M."/>
            <person name="Sreenivasaprasad S."/>
            <person name="Woodhall J."/>
            <person name="Lane C."/>
            <person name="Harrison R.J."/>
            <person name="Clarkson J.P."/>
        </authorList>
    </citation>
    <scope>NUCLEOTIDE SEQUENCE</scope>
    <source>
        <strain evidence="2">FERA 1177</strain>
    </source>
</reference>
<protein>
    <recommendedName>
        <fullName evidence="5">Fungal N-terminal domain-containing protein</fullName>
    </recommendedName>
</protein>
<evidence type="ECO:0000313" key="1">
    <source>
        <dbReference type="EMBL" id="OAG18062.1"/>
    </source>
</evidence>
<keyword evidence="3" id="KW-1185">Reference proteome</keyword>
<evidence type="ECO:0008006" key="5">
    <source>
        <dbReference type="Google" id="ProtNLM"/>
    </source>
</evidence>
<dbReference type="OMA" id="MIWANST"/>
<reference evidence="4" key="2">
    <citation type="journal article" date="2019" name="bioRxiv">
        <title>Genomics, evolutionary history and diagnostics of the Alternaria alternata species group including apple and Asian pear pathotypes.</title>
        <authorList>
            <person name="Armitage A.D."/>
            <person name="Cockerton H.M."/>
            <person name="Sreenivasaprasad S."/>
            <person name="Woodhall J.W."/>
            <person name="Lane C.R."/>
            <person name="Harrison R.J."/>
            <person name="Clarkson J.P."/>
        </authorList>
    </citation>
    <scope>NUCLEOTIDE SEQUENCE [LARGE SCALE GENOMIC DNA]</scope>
    <source>
        <strain evidence="4">FERA 1177</strain>
    </source>
</reference>
<evidence type="ECO:0000313" key="3">
    <source>
        <dbReference type="Proteomes" id="UP000077248"/>
    </source>
</evidence>
<dbReference type="PANTHER" id="PTHR38886">
    <property type="entry name" value="SESA DOMAIN-CONTAINING PROTEIN"/>
    <property type="match status" value="1"/>
</dbReference>
<dbReference type="Proteomes" id="UP000077248">
    <property type="component" value="Unassembled WGS sequence"/>
</dbReference>
<dbReference type="EMBL" id="PDXD01000011">
    <property type="protein sequence ID" value="RYN76474.1"/>
    <property type="molecule type" value="Genomic_DNA"/>
</dbReference>
<dbReference type="AlphaFoldDB" id="A0A177DG55"/>
<dbReference type="Proteomes" id="UP000291422">
    <property type="component" value="Unassembled WGS sequence"/>
</dbReference>
<dbReference type="GeneID" id="29115450"/>
<sequence>MSFGFSIGDIILLSQLAYNLYASISSGRQAASRDLKELEEVLFSLKCALDHLGEVSNDVLARPGFRYGGSAFKEKLDVMVNSCASTLQELDTVTKKYRDVESKANKGKTKLRTLEDVKKSIQVNWQRVRWDHEKQSLQQYREKLKSHTDAINLMLTSVVWANTAFADANSKRNHEITHSLLGDVLRNPAVDGEFRAMVQEIHAILTRSTPDTETIEMPSTQGVTLPRKQLGTVAYSPSNSSVGKSFGTIAEHGRILPSVRMYAMSSLPYTTSEAKAYSGDVSEGVSTQRAVYATSWKSQPTGESELCKQGLPGHNELPVATVKLNNERRAFGAKEYEAFIRRYAQPKRVPKPSFLTSIMPTSQELQACIPYIFQSTAEGKQQTQELRDEINRWTEGFSRFINHKAPPREKDECFLMLLGALNEAVENSSRGMRQLFYETSDSSGFATALDQVQTISKSVRVMKEIEEFEDAKEEWEKQERVR</sequence>
<organism evidence="1 3">
    <name type="scientific">Alternaria alternata</name>
    <name type="common">Alternaria rot fungus</name>
    <name type="synonym">Torula alternata</name>
    <dbReference type="NCBI Taxonomy" id="5599"/>
    <lineage>
        <taxon>Eukaryota</taxon>
        <taxon>Fungi</taxon>
        <taxon>Dikarya</taxon>
        <taxon>Ascomycota</taxon>
        <taxon>Pezizomycotina</taxon>
        <taxon>Dothideomycetes</taxon>
        <taxon>Pleosporomycetidae</taxon>
        <taxon>Pleosporales</taxon>
        <taxon>Pleosporineae</taxon>
        <taxon>Pleosporaceae</taxon>
        <taxon>Alternaria</taxon>
        <taxon>Alternaria sect. Alternaria</taxon>
        <taxon>Alternaria alternata complex</taxon>
    </lineage>
</organism>
<name>A0A177DG55_ALTAL</name>
<evidence type="ECO:0000313" key="4">
    <source>
        <dbReference type="Proteomes" id="UP000291422"/>
    </source>
</evidence>
<gene>
    <name evidence="2" type="ORF">AA0117_g5598</name>
    <name evidence="1" type="ORF">CC77DRAFT_1096662</name>
</gene>
<dbReference type="STRING" id="5599.A0A177DG55"/>
<dbReference type="RefSeq" id="XP_018383483.1">
    <property type="nucleotide sequence ID" value="XM_018529856.1"/>
</dbReference>
<dbReference type="KEGG" id="aalt:CC77DRAFT_1096662"/>
<dbReference type="VEuPathDB" id="FungiDB:CC77DRAFT_1096662"/>
<reference evidence="1 3" key="1">
    <citation type="submission" date="2016-05" db="EMBL/GenBank/DDBJ databases">
        <title>Comparative analysis of secretome profiles of manganese(II)-oxidizing ascomycete fungi.</title>
        <authorList>
            <consortium name="DOE Joint Genome Institute"/>
            <person name="Zeiner C.A."/>
            <person name="Purvine S.O."/>
            <person name="Zink E.M."/>
            <person name="Wu S."/>
            <person name="Pasa-Tolic L."/>
            <person name="Chaput D.L."/>
            <person name="Haridas S."/>
            <person name="Grigoriev I.V."/>
            <person name="Santelli C.M."/>
            <person name="Hansel C.M."/>
        </authorList>
    </citation>
    <scope>NUCLEOTIDE SEQUENCE [LARGE SCALE GENOMIC DNA]</scope>
    <source>
        <strain evidence="1 3">SRC1lrK2f</strain>
    </source>
</reference>
<proteinExistence type="predicted"/>
<evidence type="ECO:0000313" key="2">
    <source>
        <dbReference type="EMBL" id="RYN76474.1"/>
    </source>
</evidence>